<dbReference type="Proteomes" id="UP000499080">
    <property type="component" value="Unassembled WGS sequence"/>
</dbReference>
<accession>A0A4Y2FD88</accession>
<reference evidence="1 2" key="1">
    <citation type="journal article" date="2019" name="Sci. Rep.">
        <title>Orb-weaving spider Araneus ventricosus genome elucidates the spidroin gene catalogue.</title>
        <authorList>
            <person name="Kono N."/>
            <person name="Nakamura H."/>
            <person name="Ohtoshi R."/>
            <person name="Moran D.A.P."/>
            <person name="Shinohara A."/>
            <person name="Yoshida Y."/>
            <person name="Fujiwara M."/>
            <person name="Mori M."/>
            <person name="Tomita M."/>
            <person name="Arakawa K."/>
        </authorList>
    </citation>
    <scope>NUCLEOTIDE SEQUENCE [LARGE SCALE GENOMIC DNA]</scope>
</reference>
<dbReference type="AlphaFoldDB" id="A0A4Y2FD88"/>
<comment type="caution">
    <text evidence="1">The sequence shown here is derived from an EMBL/GenBank/DDBJ whole genome shotgun (WGS) entry which is preliminary data.</text>
</comment>
<sequence>MEILAKGFRKKEEANDPSCYKRVVHKASFSDGGLVWQSEWAGISILYGHDKGLRLYTSEVNHTIVQRLFGRKRHIFQQDNARLIQDTRKHKLRSMSCFRVRSKSISPKNI</sequence>
<proteinExistence type="predicted"/>
<gene>
    <name evidence="1" type="ORF">AVEN_208349_1</name>
</gene>
<name>A0A4Y2FD88_ARAVE</name>
<evidence type="ECO:0000313" key="2">
    <source>
        <dbReference type="Proteomes" id="UP000499080"/>
    </source>
</evidence>
<dbReference type="EMBL" id="BGPR01000888">
    <property type="protein sequence ID" value="GBM39171.1"/>
    <property type="molecule type" value="Genomic_DNA"/>
</dbReference>
<evidence type="ECO:0000313" key="1">
    <source>
        <dbReference type="EMBL" id="GBM39171.1"/>
    </source>
</evidence>
<keyword evidence="2" id="KW-1185">Reference proteome</keyword>
<protein>
    <submittedName>
        <fullName evidence="1">Uncharacterized protein</fullName>
    </submittedName>
</protein>
<dbReference type="OrthoDB" id="10006939at2759"/>
<organism evidence="1 2">
    <name type="scientific">Araneus ventricosus</name>
    <name type="common">Orbweaver spider</name>
    <name type="synonym">Epeira ventricosa</name>
    <dbReference type="NCBI Taxonomy" id="182803"/>
    <lineage>
        <taxon>Eukaryota</taxon>
        <taxon>Metazoa</taxon>
        <taxon>Ecdysozoa</taxon>
        <taxon>Arthropoda</taxon>
        <taxon>Chelicerata</taxon>
        <taxon>Arachnida</taxon>
        <taxon>Araneae</taxon>
        <taxon>Araneomorphae</taxon>
        <taxon>Entelegynae</taxon>
        <taxon>Araneoidea</taxon>
        <taxon>Araneidae</taxon>
        <taxon>Araneus</taxon>
    </lineage>
</organism>